<reference evidence="7" key="3">
    <citation type="journal article" date="2014" name="Nature">
        <title>Elephant shark genome provides unique insights into gnathostome evolution.</title>
        <authorList>
            <consortium name="International Elephant Shark Genome Sequencing Consortium"/>
            <person name="Venkatesh B."/>
            <person name="Lee A.P."/>
            <person name="Ravi V."/>
            <person name="Maurya A.K."/>
            <person name="Lian M.M."/>
            <person name="Swann J.B."/>
            <person name="Ohta Y."/>
            <person name="Flajnik M.F."/>
            <person name="Sutoh Y."/>
            <person name="Kasahara M."/>
            <person name="Hoon S."/>
            <person name="Gangu V."/>
            <person name="Roy S.W."/>
            <person name="Irimia M."/>
            <person name="Korzh V."/>
            <person name="Kondrychyn I."/>
            <person name="Lim Z.W."/>
            <person name="Tay B.H."/>
            <person name="Tohari S."/>
            <person name="Kong K.W."/>
            <person name="Ho S."/>
            <person name="Lorente-Galdos B."/>
            <person name="Quilez J."/>
            <person name="Marques-Bonet T."/>
            <person name="Raney B.J."/>
            <person name="Ingham P.W."/>
            <person name="Tay A."/>
            <person name="Hillier L.W."/>
            <person name="Minx P."/>
            <person name="Boehm T."/>
            <person name="Wilson R.K."/>
            <person name="Brenner S."/>
            <person name="Warren W.C."/>
        </authorList>
    </citation>
    <scope>NUCLEOTIDE SEQUENCE [LARGE SCALE GENOMIC DNA]</scope>
</reference>
<dbReference type="GO" id="GO:0006357">
    <property type="term" value="P:regulation of transcription by RNA polymerase II"/>
    <property type="evidence" value="ECO:0007669"/>
    <property type="project" value="TreeGrafter"/>
</dbReference>
<dbReference type="GO" id="GO:0008270">
    <property type="term" value="F:zinc ion binding"/>
    <property type="evidence" value="ECO:0007669"/>
    <property type="project" value="UniProtKB-KW"/>
</dbReference>
<keyword evidence="2" id="KW-0862">Zinc</keyword>
<dbReference type="PANTHER" id="PTHR47341:SF1">
    <property type="entry name" value="GATA-TYPE ZINC FINGER PROTEIN 1"/>
    <property type="match status" value="1"/>
</dbReference>
<dbReference type="SUPFAM" id="SSF57716">
    <property type="entry name" value="Glucocorticoid receptor-like (DNA-binding domain)"/>
    <property type="match status" value="1"/>
</dbReference>
<dbReference type="Proteomes" id="UP000314986">
    <property type="component" value="Unassembled WGS sequence"/>
</dbReference>
<reference evidence="6" key="4">
    <citation type="submission" date="2025-08" db="UniProtKB">
        <authorList>
            <consortium name="Ensembl"/>
        </authorList>
    </citation>
    <scope>IDENTIFICATION</scope>
</reference>
<accession>A0A4W3JN82</accession>
<dbReference type="Gene3D" id="3.30.50.10">
    <property type="entry name" value="Erythroid Transcription Factor GATA-1, subunit A"/>
    <property type="match status" value="1"/>
</dbReference>
<reference evidence="7" key="2">
    <citation type="journal article" date="2007" name="PLoS Biol.">
        <title>Survey sequencing and comparative analysis of the elephant shark (Callorhinchus milii) genome.</title>
        <authorList>
            <person name="Venkatesh B."/>
            <person name="Kirkness E.F."/>
            <person name="Loh Y.H."/>
            <person name="Halpern A.L."/>
            <person name="Lee A.P."/>
            <person name="Johnson J."/>
            <person name="Dandona N."/>
            <person name="Viswanathan L.D."/>
            <person name="Tay A."/>
            <person name="Venter J.C."/>
            <person name="Strausberg R.L."/>
            <person name="Brenner S."/>
        </authorList>
    </citation>
    <scope>NUCLEOTIDE SEQUENCE [LARGE SCALE GENOMIC DNA]</scope>
</reference>
<evidence type="ECO:0000256" key="3">
    <source>
        <dbReference type="SAM" id="MobiDB-lite"/>
    </source>
</evidence>
<reference evidence="7" key="1">
    <citation type="journal article" date="2006" name="Science">
        <title>Ancient noncoding elements conserved in the human genome.</title>
        <authorList>
            <person name="Venkatesh B."/>
            <person name="Kirkness E.F."/>
            <person name="Loh Y.H."/>
            <person name="Halpern A.L."/>
            <person name="Lee A.P."/>
            <person name="Johnson J."/>
            <person name="Dandona N."/>
            <person name="Viswanathan L.D."/>
            <person name="Tay A."/>
            <person name="Venter J.C."/>
            <person name="Strausberg R.L."/>
            <person name="Brenner S."/>
        </authorList>
    </citation>
    <scope>NUCLEOTIDE SEQUENCE [LARGE SCALE GENOMIC DNA]</scope>
</reference>
<dbReference type="Ensembl" id="ENSCMIT00000040088.1">
    <property type="protein sequence ID" value="ENSCMIP00000039518.1"/>
    <property type="gene ID" value="ENSCMIG00000016568.1"/>
</dbReference>
<feature type="chain" id="PRO_5021319028" description="GATA-type domain-containing protein" evidence="4">
    <location>
        <begin position="21"/>
        <end position="191"/>
    </location>
</feature>
<feature type="domain" description="GATA-type" evidence="5">
    <location>
        <begin position="108"/>
        <end position="143"/>
    </location>
</feature>
<evidence type="ECO:0000256" key="4">
    <source>
        <dbReference type="SAM" id="SignalP"/>
    </source>
</evidence>
<feature type="signal peptide" evidence="4">
    <location>
        <begin position="1"/>
        <end position="20"/>
    </location>
</feature>
<dbReference type="GO" id="GO:0048599">
    <property type="term" value="P:oocyte development"/>
    <property type="evidence" value="ECO:0007669"/>
    <property type="project" value="TreeGrafter"/>
</dbReference>
<sequence>MTNGRIIIIIILLDPTQVHTHTHIFAPFGSCVSPSGRFCRKLRRSEPDRTQTSQRPTPTQLSGCRSVKEKTGSSQVSPPRTPRGLLMSCRPTGEWGRGGECVWHLFGFAERKQCASCQTRQTPLWRQTGDGTTLCNACGIRYKKYQTHCDSCWYVPRRESEAILWCPHCWEPLHLPMAPMKSGNNRNSRMS</sequence>
<dbReference type="InterPro" id="IPR053116">
    <property type="entry name" value="GATA-type_Znf_Regulator"/>
</dbReference>
<evidence type="ECO:0000256" key="2">
    <source>
        <dbReference type="PROSITE-ProRule" id="PRU00094"/>
    </source>
</evidence>
<dbReference type="GeneTree" id="ENSGT00940000175590"/>
<dbReference type="GO" id="GO:0007283">
    <property type="term" value="P:spermatogenesis"/>
    <property type="evidence" value="ECO:0007669"/>
    <property type="project" value="TreeGrafter"/>
</dbReference>
<dbReference type="InterPro" id="IPR013088">
    <property type="entry name" value="Znf_NHR/GATA"/>
</dbReference>
<dbReference type="InParanoid" id="A0A4W3JN82"/>
<feature type="region of interest" description="Disordered" evidence="3">
    <location>
        <begin position="44"/>
        <end position="83"/>
    </location>
</feature>
<dbReference type="Pfam" id="PF00320">
    <property type="entry name" value="GATA"/>
    <property type="match status" value="1"/>
</dbReference>
<dbReference type="PROSITE" id="PS50114">
    <property type="entry name" value="GATA_ZN_FINGER_2"/>
    <property type="match status" value="1"/>
</dbReference>
<evidence type="ECO:0000256" key="1">
    <source>
        <dbReference type="ARBA" id="ARBA00023242"/>
    </source>
</evidence>
<reference evidence="6" key="5">
    <citation type="submission" date="2025-09" db="UniProtKB">
        <authorList>
            <consortium name="Ensembl"/>
        </authorList>
    </citation>
    <scope>IDENTIFICATION</scope>
</reference>
<dbReference type="PRINTS" id="PR00619">
    <property type="entry name" value="GATAZNFINGER"/>
</dbReference>
<dbReference type="InterPro" id="IPR000679">
    <property type="entry name" value="Znf_GATA"/>
</dbReference>
<dbReference type="GO" id="GO:0043565">
    <property type="term" value="F:sequence-specific DNA binding"/>
    <property type="evidence" value="ECO:0007669"/>
    <property type="project" value="InterPro"/>
</dbReference>
<dbReference type="PANTHER" id="PTHR47341">
    <property type="entry name" value="GATA-TYPE ZINC FINGER PROTEIN 1"/>
    <property type="match status" value="1"/>
</dbReference>
<dbReference type="CDD" id="cd00202">
    <property type="entry name" value="ZnF_GATA"/>
    <property type="match status" value="1"/>
</dbReference>
<dbReference type="PROSITE" id="PS00344">
    <property type="entry name" value="GATA_ZN_FINGER_1"/>
    <property type="match status" value="1"/>
</dbReference>
<dbReference type="STRING" id="7868.ENSCMIP00000039518"/>
<evidence type="ECO:0000313" key="7">
    <source>
        <dbReference type="Proteomes" id="UP000314986"/>
    </source>
</evidence>
<keyword evidence="2" id="KW-0479">Metal-binding</keyword>
<keyword evidence="7" id="KW-1185">Reference proteome</keyword>
<proteinExistence type="predicted"/>
<protein>
    <recommendedName>
        <fullName evidence="5">GATA-type domain-containing protein</fullName>
    </recommendedName>
</protein>
<keyword evidence="1" id="KW-0539">Nucleus</keyword>
<keyword evidence="4" id="KW-0732">Signal</keyword>
<evidence type="ECO:0000259" key="5">
    <source>
        <dbReference type="PROSITE" id="PS50114"/>
    </source>
</evidence>
<dbReference type="AlphaFoldDB" id="A0A4W3JN82"/>
<organism evidence="6 7">
    <name type="scientific">Callorhinchus milii</name>
    <name type="common">Ghost shark</name>
    <dbReference type="NCBI Taxonomy" id="7868"/>
    <lineage>
        <taxon>Eukaryota</taxon>
        <taxon>Metazoa</taxon>
        <taxon>Chordata</taxon>
        <taxon>Craniata</taxon>
        <taxon>Vertebrata</taxon>
        <taxon>Chondrichthyes</taxon>
        <taxon>Holocephali</taxon>
        <taxon>Chimaeriformes</taxon>
        <taxon>Callorhinchidae</taxon>
        <taxon>Callorhinchus</taxon>
    </lineage>
</organism>
<dbReference type="GO" id="GO:0005634">
    <property type="term" value="C:nucleus"/>
    <property type="evidence" value="ECO:0007669"/>
    <property type="project" value="TreeGrafter"/>
</dbReference>
<dbReference type="SMART" id="SM00401">
    <property type="entry name" value="ZnF_GATA"/>
    <property type="match status" value="1"/>
</dbReference>
<keyword evidence="2" id="KW-0863">Zinc-finger</keyword>
<feature type="compositionally biased region" description="Low complexity" evidence="3">
    <location>
        <begin position="50"/>
        <end position="60"/>
    </location>
</feature>
<name>A0A4W3JN82_CALMI</name>
<evidence type="ECO:0000313" key="6">
    <source>
        <dbReference type="Ensembl" id="ENSCMIP00000039518.1"/>
    </source>
</evidence>